<dbReference type="NCBIfam" id="TIGR01764">
    <property type="entry name" value="excise"/>
    <property type="match status" value="1"/>
</dbReference>
<proteinExistence type="predicted"/>
<protein>
    <recommendedName>
        <fullName evidence="1">Helix-turn-helix domain-containing protein</fullName>
    </recommendedName>
</protein>
<feature type="domain" description="Helix-turn-helix" evidence="1">
    <location>
        <begin position="8"/>
        <end position="54"/>
    </location>
</feature>
<evidence type="ECO:0000259" key="1">
    <source>
        <dbReference type="Pfam" id="PF12728"/>
    </source>
</evidence>
<dbReference type="Pfam" id="PF12728">
    <property type="entry name" value="HTH_17"/>
    <property type="match status" value="1"/>
</dbReference>
<accession>A0ABP8KBJ7</accession>
<organism evidence="2 3">
    <name type="scientific">Tsukamurella soli</name>
    <dbReference type="NCBI Taxonomy" id="644556"/>
    <lineage>
        <taxon>Bacteria</taxon>
        <taxon>Bacillati</taxon>
        <taxon>Actinomycetota</taxon>
        <taxon>Actinomycetes</taxon>
        <taxon>Mycobacteriales</taxon>
        <taxon>Tsukamurellaceae</taxon>
        <taxon>Tsukamurella</taxon>
    </lineage>
</organism>
<comment type="caution">
    <text evidence="2">The sequence shown here is derived from an EMBL/GenBank/DDBJ whole genome shotgun (WGS) entry which is preliminary data.</text>
</comment>
<keyword evidence="3" id="KW-1185">Reference proteome</keyword>
<dbReference type="EMBL" id="BAABFR010000109">
    <property type="protein sequence ID" value="GAA4403518.1"/>
    <property type="molecule type" value="Genomic_DNA"/>
</dbReference>
<dbReference type="InterPro" id="IPR010093">
    <property type="entry name" value="SinI_DNA-bd"/>
</dbReference>
<name>A0ABP8KBJ7_9ACTN</name>
<reference evidence="3" key="1">
    <citation type="journal article" date="2019" name="Int. J. Syst. Evol. Microbiol.">
        <title>The Global Catalogue of Microorganisms (GCM) 10K type strain sequencing project: providing services to taxonomists for standard genome sequencing and annotation.</title>
        <authorList>
            <consortium name="The Broad Institute Genomics Platform"/>
            <consortium name="The Broad Institute Genome Sequencing Center for Infectious Disease"/>
            <person name="Wu L."/>
            <person name="Ma J."/>
        </authorList>
    </citation>
    <scope>NUCLEOTIDE SEQUENCE [LARGE SCALE GENOMIC DNA]</scope>
    <source>
        <strain evidence="3">JCM 17688</strain>
    </source>
</reference>
<dbReference type="InterPro" id="IPR041657">
    <property type="entry name" value="HTH_17"/>
</dbReference>
<evidence type="ECO:0000313" key="2">
    <source>
        <dbReference type="EMBL" id="GAA4403518.1"/>
    </source>
</evidence>
<sequence length="65" mass="6951">MADRRVGYRAREVAAMSGVGLRTVQRKIADGTLVAHRCGAAVLVYPEDLREWLDGLPRVGGGDAA</sequence>
<gene>
    <name evidence="2" type="ORF">GCM10023147_45090</name>
</gene>
<dbReference type="Proteomes" id="UP001500635">
    <property type="component" value="Unassembled WGS sequence"/>
</dbReference>
<dbReference type="RefSeq" id="WP_345000382.1">
    <property type="nucleotide sequence ID" value="NZ_BAABFR010000109.1"/>
</dbReference>
<evidence type="ECO:0000313" key="3">
    <source>
        <dbReference type="Proteomes" id="UP001500635"/>
    </source>
</evidence>